<sequence length="408" mass="45728">MQVNFSNLMPSHVVSNQTKHVSLLNQNTNFATKNNLQNDVFIKNSQISFKSKETAKESNNVLYDLAAIGVVAAPLLLSIAAATKLAKHQSSEDIFLPDGSYFMNTNEFKLSSKDITADGDDGIFKVKDTGINIDASKYDIADIEKGIYKNYDGSVDIDLLHNKYIDKINGIFIDPDDKISAVKVGNELVNINLPAFGSGYPTCPWDPRWNDSYLIGSSDQYRHEDINLTRSEYKSLFGYEPENDPHGIQAKGDILPDRSLSEKLNDFFSGKSDEKYDIFGRRFFEFKDTEGHLQKIALDDESYAIVKEFKIDGDAVPELAKFIDSLKLEQYITHNCPEYQDLVQPAYANVEEFINAISHSKDEISETLINHVDSEAHTGIAETINDSVSDTHSDGIFESIKSIISQIF</sequence>
<evidence type="ECO:0000313" key="1">
    <source>
        <dbReference type="EMBL" id="DAF63581.1"/>
    </source>
</evidence>
<protein>
    <submittedName>
        <fullName evidence="1">Uncharacterized protein</fullName>
    </submittedName>
</protein>
<dbReference type="EMBL" id="BK032842">
    <property type="protein sequence ID" value="DAF63581.1"/>
    <property type="molecule type" value="Genomic_DNA"/>
</dbReference>
<reference evidence="1" key="1">
    <citation type="journal article" date="2021" name="Proc. Natl. Acad. Sci. U.S.A.">
        <title>A Catalog of Tens of Thousands of Viruses from Human Metagenomes Reveals Hidden Associations with Chronic Diseases.</title>
        <authorList>
            <person name="Tisza M.J."/>
            <person name="Buck C.B."/>
        </authorList>
    </citation>
    <scope>NUCLEOTIDE SEQUENCE</scope>
    <source>
        <strain evidence="1">CtwQT14</strain>
    </source>
</reference>
<accession>A0A8S5TJW5</accession>
<proteinExistence type="predicted"/>
<name>A0A8S5TJW5_9CAUD</name>
<organism evidence="1">
    <name type="scientific">Siphoviridae sp. ctwQT14</name>
    <dbReference type="NCBI Taxonomy" id="2827971"/>
    <lineage>
        <taxon>Viruses</taxon>
        <taxon>Duplodnaviria</taxon>
        <taxon>Heunggongvirae</taxon>
        <taxon>Uroviricota</taxon>
        <taxon>Caudoviricetes</taxon>
    </lineage>
</organism>